<feature type="compositionally biased region" description="Low complexity" evidence="1">
    <location>
        <begin position="52"/>
        <end position="84"/>
    </location>
</feature>
<sequence>MTCRTRTPSPWRCTPRCGTAATGPRARARSRSTGPARPSSSPTETTPPTPAPSTAGTAAAARRAPPVPTSGWTGSPTTPTVSPWLGRAGTACSTTTAMTGGASRRGSPESAPATDPPSALQSRVSKSRRPHRILLPQI</sequence>
<evidence type="ECO:0000256" key="1">
    <source>
        <dbReference type="SAM" id="MobiDB-lite"/>
    </source>
</evidence>
<accession>B4FQ94</accession>
<protein>
    <submittedName>
        <fullName evidence="2">Uncharacterized protein</fullName>
    </submittedName>
</protein>
<reference evidence="2" key="1">
    <citation type="journal article" date="2009" name="PLoS Genet.">
        <title>Sequencing, mapping, and analysis of 27,455 maize full-length cDNAs.</title>
        <authorList>
            <person name="Soderlund C."/>
            <person name="Descour A."/>
            <person name="Kudrna D."/>
            <person name="Bomhoff M."/>
            <person name="Boyd L."/>
            <person name="Currie J."/>
            <person name="Angelova A."/>
            <person name="Collura K."/>
            <person name="Wissotski M."/>
            <person name="Ashley E."/>
            <person name="Morrow D."/>
            <person name="Fernandes J."/>
            <person name="Walbot V."/>
            <person name="Yu Y."/>
        </authorList>
    </citation>
    <scope>NUCLEOTIDE SEQUENCE</scope>
    <source>
        <strain evidence="2">B73</strain>
    </source>
</reference>
<name>B4FQ94_MAIZE</name>
<dbReference type="AlphaFoldDB" id="B4FQ94"/>
<feature type="compositionally biased region" description="Low complexity" evidence="1">
    <location>
        <begin position="18"/>
        <end position="44"/>
    </location>
</feature>
<organism evidence="2">
    <name type="scientific">Zea mays</name>
    <name type="common">Maize</name>
    <dbReference type="NCBI Taxonomy" id="4577"/>
    <lineage>
        <taxon>Eukaryota</taxon>
        <taxon>Viridiplantae</taxon>
        <taxon>Streptophyta</taxon>
        <taxon>Embryophyta</taxon>
        <taxon>Tracheophyta</taxon>
        <taxon>Spermatophyta</taxon>
        <taxon>Magnoliopsida</taxon>
        <taxon>Liliopsida</taxon>
        <taxon>Poales</taxon>
        <taxon>Poaceae</taxon>
        <taxon>PACMAD clade</taxon>
        <taxon>Panicoideae</taxon>
        <taxon>Andropogonodae</taxon>
        <taxon>Andropogoneae</taxon>
        <taxon>Tripsacinae</taxon>
        <taxon>Zea</taxon>
    </lineage>
</organism>
<evidence type="ECO:0000313" key="2">
    <source>
        <dbReference type="EMBL" id="ACF84287.1"/>
    </source>
</evidence>
<proteinExistence type="evidence at transcript level"/>
<feature type="region of interest" description="Disordered" evidence="1">
    <location>
        <begin position="1"/>
        <end position="138"/>
    </location>
</feature>
<dbReference type="EMBL" id="BT039282">
    <property type="protein sequence ID" value="ACF84287.1"/>
    <property type="molecule type" value="mRNA"/>
</dbReference>